<dbReference type="Proteomes" id="UP000235392">
    <property type="component" value="Unassembled WGS sequence"/>
</dbReference>
<dbReference type="EMBL" id="PGCI01001393">
    <property type="protein sequence ID" value="PLW05142.1"/>
    <property type="molecule type" value="Genomic_DNA"/>
</dbReference>
<organism evidence="2 3">
    <name type="scientific">Puccinia coronata f. sp. avenae</name>
    <dbReference type="NCBI Taxonomy" id="200324"/>
    <lineage>
        <taxon>Eukaryota</taxon>
        <taxon>Fungi</taxon>
        <taxon>Dikarya</taxon>
        <taxon>Basidiomycota</taxon>
        <taxon>Pucciniomycotina</taxon>
        <taxon>Pucciniomycetes</taxon>
        <taxon>Pucciniales</taxon>
        <taxon>Pucciniaceae</taxon>
        <taxon>Puccinia</taxon>
    </lineage>
</organism>
<dbReference type="AlphaFoldDB" id="A0A2N5RW09"/>
<reference evidence="2 3" key="1">
    <citation type="submission" date="2017-11" db="EMBL/GenBank/DDBJ databases">
        <title>De novo assembly and phasing of dikaryotic genomes from two isolates of Puccinia coronata f. sp. avenae, the causal agent of oat crown rust.</title>
        <authorList>
            <person name="Miller M.E."/>
            <person name="Zhang Y."/>
            <person name="Omidvar V."/>
            <person name="Sperschneider J."/>
            <person name="Schwessinger B."/>
            <person name="Raley C."/>
            <person name="Palmer J.M."/>
            <person name="Garnica D."/>
            <person name="Upadhyaya N."/>
            <person name="Rathjen J."/>
            <person name="Taylor J.M."/>
            <person name="Park R.F."/>
            <person name="Dodds P.N."/>
            <person name="Hirsch C.D."/>
            <person name="Kianian S.F."/>
            <person name="Figueroa M."/>
        </authorList>
    </citation>
    <scope>NUCLEOTIDE SEQUENCE [LARGE SCALE GENOMIC DNA]</scope>
    <source>
        <strain evidence="2">12SD80</strain>
    </source>
</reference>
<accession>A0A2N5RW09</accession>
<protein>
    <submittedName>
        <fullName evidence="2">Uncharacterized protein</fullName>
    </submittedName>
</protein>
<feature type="region of interest" description="Disordered" evidence="1">
    <location>
        <begin position="52"/>
        <end position="78"/>
    </location>
</feature>
<name>A0A2N5RW09_9BASI</name>
<proteinExistence type="predicted"/>
<comment type="caution">
    <text evidence="2">The sequence shown here is derived from an EMBL/GenBank/DDBJ whole genome shotgun (WGS) entry which is preliminary data.</text>
</comment>
<sequence>MLMGGSPPTGQDDMPSWLKKHPCCRALGVKCHAHALKEHHHQIQHQHCNPVVDSTSLRHSQPPMAGGKENQKACKGKA</sequence>
<evidence type="ECO:0000256" key="1">
    <source>
        <dbReference type="SAM" id="MobiDB-lite"/>
    </source>
</evidence>
<evidence type="ECO:0000313" key="2">
    <source>
        <dbReference type="EMBL" id="PLW05142.1"/>
    </source>
</evidence>
<gene>
    <name evidence="2" type="ORF">PCASD_26753</name>
</gene>
<evidence type="ECO:0000313" key="3">
    <source>
        <dbReference type="Proteomes" id="UP000235392"/>
    </source>
</evidence>